<sequence>MRFLMNVFHYSLDFFVTCLATPTAAAPAATLAPVFAALPAFLAPDLIRSFTERFFFFLSSGRDSSISDMNLSKVFSLMTYLQLIEFICI</sequence>
<organismHost>
    <name type="scientific">Vibrio parahaemolyticus</name>
    <dbReference type="NCBI Taxonomy" id="670"/>
</organismHost>
<protein>
    <submittedName>
        <fullName evidence="1">Uncharacterized protein</fullName>
    </submittedName>
</protein>
<evidence type="ECO:0000313" key="1">
    <source>
        <dbReference type="EMBL" id="AAQ64378.1"/>
    </source>
</evidence>
<gene>
    <name evidence="1" type="ORF">KVP40.0309</name>
</gene>
<reference evidence="1 2" key="1">
    <citation type="journal article" date="2003" name="J. Bacteriol.">
        <title>Complete genome sequence of the broad-host-range vibriophage KVP40: comparative genomics of a T4-related bacteriophage.</title>
        <authorList>
            <person name="Miller E."/>
            <person name="Heidelberg J."/>
            <person name="Eisen J."/>
            <person name="Nelson W."/>
            <person name="Durkin A."/>
            <person name="Ciecko A."/>
            <person name="Feldblyum T."/>
            <person name="White O."/>
            <person name="Paulsen I."/>
            <person name="Nierman W."/>
            <person name="Lee J."/>
            <person name="Szczypinski B."/>
            <person name="Fraser C."/>
        </authorList>
    </citation>
    <scope>NUCLEOTIDE SEQUENCE</scope>
    <source>
        <strain evidence="2">Isolate Vibrio parahaemolyticus/Japan/Matsuzaki /1991</strain>
    </source>
</reference>
<organism evidence="1 2">
    <name type="scientific">Vibrio phage KVP40 (isolate Vibrio parahaemolyticus/Japan/Matsuzaki/1991)</name>
    <name type="common">KVP40</name>
    <name type="synonym">Bacteriophage KVP40</name>
    <dbReference type="NCBI Taxonomy" id="75320"/>
    <lineage>
        <taxon>Viruses</taxon>
        <taxon>Duplodnaviria</taxon>
        <taxon>Heunggongvirae</taxon>
        <taxon>Uroviricota</taxon>
        <taxon>Caudoviricetes</taxon>
        <taxon>Pantevenvirales</taxon>
        <taxon>Straboviridae</taxon>
        <taxon>Schizotequatrovirus</taxon>
        <taxon>Schizotequatrovirus KVP40</taxon>
    </lineage>
</organism>
<dbReference type="Proteomes" id="UP000001785">
    <property type="component" value="Segment"/>
</dbReference>
<dbReference type="EMBL" id="AY283928">
    <property type="protein sequence ID" value="AAQ64378.1"/>
    <property type="molecule type" value="Genomic_DNA"/>
</dbReference>
<name>Q6WHJ5_BPKVM</name>
<evidence type="ECO:0000313" key="2">
    <source>
        <dbReference type="Proteomes" id="UP000001785"/>
    </source>
</evidence>
<keyword evidence="2" id="KW-1185">Reference proteome</keyword>
<dbReference type="KEGG" id="vg:2545972"/>
<dbReference type="GeneID" id="2545972"/>
<dbReference type="RefSeq" id="NP_899555.1">
    <property type="nucleotide sequence ID" value="NC_005083.2"/>
</dbReference>
<accession>Q6WHJ5</accession>
<proteinExistence type="predicted"/>